<proteinExistence type="predicted"/>
<reference evidence="3 4" key="1">
    <citation type="journal article" date="2016" name="Appl. Environ. Microbiol.">
        <title>Whole genome relationships among Francisella bacteria of diverse origin define new species and provide specific regions for detection.</title>
        <authorList>
            <person name="Challacombe J.F."/>
            <person name="Petersen J.M."/>
            <person name="Gallegos-Graves V."/>
            <person name="Hodge D."/>
            <person name="Pillai S."/>
            <person name="Kuske C.R."/>
        </authorList>
    </citation>
    <scope>NUCLEOTIDE SEQUENCE [LARGE SCALE GENOMIC DNA]</scope>
    <source>
        <strain evidence="4">TX07-7310</strain>
    </source>
</reference>
<evidence type="ECO:0000259" key="2">
    <source>
        <dbReference type="Pfam" id="PF14534"/>
    </source>
</evidence>
<dbReference type="AlphaFoldDB" id="A0A1L4BQJ8"/>
<dbReference type="InterPro" id="IPR032710">
    <property type="entry name" value="NTF2-like_dom_sf"/>
</dbReference>
<dbReference type="SUPFAM" id="SSF54427">
    <property type="entry name" value="NTF2-like"/>
    <property type="match status" value="1"/>
</dbReference>
<protein>
    <recommendedName>
        <fullName evidence="2">DUF4440 domain-containing protein</fullName>
    </recommendedName>
</protein>
<dbReference type="Pfam" id="PF14534">
    <property type="entry name" value="DUF4440"/>
    <property type="match status" value="1"/>
</dbReference>
<keyword evidence="4" id="KW-1185">Reference proteome</keyword>
<dbReference type="EMBL" id="CP016796">
    <property type="protein sequence ID" value="API86116.1"/>
    <property type="molecule type" value="Genomic_DNA"/>
</dbReference>
<evidence type="ECO:0000313" key="3">
    <source>
        <dbReference type="EMBL" id="API86116.1"/>
    </source>
</evidence>
<name>A0A1L4BQJ8_9GAMM</name>
<gene>
    <name evidence="3" type="ORF">F7310_01525</name>
</gene>
<accession>A0A1L4BQJ8</accession>
<dbReference type="KEGG" id="frx:F7310_01525"/>
<evidence type="ECO:0000256" key="1">
    <source>
        <dbReference type="SAM" id="SignalP"/>
    </source>
</evidence>
<dbReference type="OrthoDB" id="5604308at2"/>
<dbReference type="RefSeq" id="WP_072711312.1">
    <property type="nucleotide sequence ID" value="NZ_CP016796.1"/>
</dbReference>
<dbReference type="Gene3D" id="3.10.450.50">
    <property type="match status" value="1"/>
</dbReference>
<dbReference type="STRING" id="573570.F7310_01525"/>
<feature type="signal peptide" evidence="1">
    <location>
        <begin position="1"/>
        <end position="19"/>
    </location>
</feature>
<keyword evidence="1" id="KW-0732">Signal</keyword>
<sequence length="150" mass="17064">MKKICLMILGLFTVISAYATGDCSNKSFDAIKNQAVQMEKAWDSANANKLVSFYDDDFIYMSGGKPYKTKAKVLKHYVDGFATDSSGKRDFGKLKLNYQYCRNIDENHQLVILKFIWTSPAGEVATGHDLLVWQKNKNNKYKIIVDFPQS</sequence>
<feature type="domain" description="DUF4440" evidence="2">
    <location>
        <begin position="36"/>
        <end position="143"/>
    </location>
</feature>
<organism evidence="3 4">
    <name type="scientific">Francisella uliginis</name>
    <dbReference type="NCBI Taxonomy" id="573570"/>
    <lineage>
        <taxon>Bacteria</taxon>
        <taxon>Pseudomonadati</taxon>
        <taxon>Pseudomonadota</taxon>
        <taxon>Gammaproteobacteria</taxon>
        <taxon>Thiotrichales</taxon>
        <taxon>Francisellaceae</taxon>
        <taxon>Francisella</taxon>
    </lineage>
</organism>
<dbReference type="Proteomes" id="UP000184222">
    <property type="component" value="Chromosome"/>
</dbReference>
<evidence type="ECO:0000313" key="4">
    <source>
        <dbReference type="Proteomes" id="UP000184222"/>
    </source>
</evidence>
<feature type="chain" id="PRO_5012430886" description="DUF4440 domain-containing protein" evidence="1">
    <location>
        <begin position="20"/>
        <end position="150"/>
    </location>
</feature>
<dbReference type="InterPro" id="IPR027843">
    <property type="entry name" value="DUF4440"/>
</dbReference>